<evidence type="ECO:0000256" key="1">
    <source>
        <dbReference type="SAM" id="MobiDB-lite"/>
    </source>
</evidence>
<dbReference type="Proteomes" id="UP001632038">
    <property type="component" value="Unassembled WGS sequence"/>
</dbReference>
<gene>
    <name evidence="3" type="ORF">CASFOL_016606</name>
</gene>
<keyword evidence="4" id="KW-1185">Reference proteome</keyword>
<reference evidence="4" key="1">
    <citation type="journal article" date="2024" name="IScience">
        <title>Strigolactones Initiate the Formation of Haustorium-like Structures in Castilleja.</title>
        <authorList>
            <person name="Buerger M."/>
            <person name="Peterson D."/>
            <person name="Chory J."/>
        </authorList>
    </citation>
    <scope>NUCLEOTIDE SEQUENCE [LARGE SCALE GENOMIC DNA]</scope>
</reference>
<organism evidence="3 4">
    <name type="scientific">Castilleja foliolosa</name>
    <dbReference type="NCBI Taxonomy" id="1961234"/>
    <lineage>
        <taxon>Eukaryota</taxon>
        <taxon>Viridiplantae</taxon>
        <taxon>Streptophyta</taxon>
        <taxon>Embryophyta</taxon>
        <taxon>Tracheophyta</taxon>
        <taxon>Spermatophyta</taxon>
        <taxon>Magnoliopsida</taxon>
        <taxon>eudicotyledons</taxon>
        <taxon>Gunneridae</taxon>
        <taxon>Pentapetalae</taxon>
        <taxon>asterids</taxon>
        <taxon>lamiids</taxon>
        <taxon>Lamiales</taxon>
        <taxon>Orobanchaceae</taxon>
        <taxon>Pedicularideae</taxon>
        <taxon>Castillejinae</taxon>
        <taxon>Castilleja</taxon>
    </lineage>
</organism>
<dbReference type="PANTHER" id="PTHR12683:SF13">
    <property type="entry name" value="CDK-ACTIVATING KINASE ASSEMBLY FACTOR MAT1"/>
    <property type="match status" value="1"/>
</dbReference>
<dbReference type="InterPro" id="IPR015877">
    <property type="entry name" value="MAT1_centre"/>
</dbReference>
<evidence type="ECO:0000313" key="4">
    <source>
        <dbReference type="Proteomes" id="UP001632038"/>
    </source>
</evidence>
<name>A0ABD3DA02_9LAMI</name>
<feature type="region of interest" description="Disordered" evidence="1">
    <location>
        <begin position="125"/>
        <end position="147"/>
    </location>
</feature>
<dbReference type="PANTHER" id="PTHR12683">
    <property type="entry name" value="CDK-ACTIVATING KINASE ASSEMBLY FACTOR MAT1"/>
    <property type="match status" value="1"/>
</dbReference>
<feature type="domain" description="MAT1 centre" evidence="2">
    <location>
        <begin position="11"/>
        <end position="88"/>
    </location>
</feature>
<proteinExistence type="predicted"/>
<evidence type="ECO:0000259" key="2">
    <source>
        <dbReference type="Pfam" id="PF06391"/>
    </source>
</evidence>
<dbReference type="EMBL" id="JAVIJP010000018">
    <property type="protein sequence ID" value="KAL3638699.1"/>
    <property type="molecule type" value="Genomic_DNA"/>
</dbReference>
<evidence type="ECO:0000313" key="3">
    <source>
        <dbReference type="EMBL" id="KAL3638699.1"/>
    </source>
</evidence>
<accession>A0ABD3DA02</accession>
<comment type="caution">
    <text evidence="3">The sequence shown here is derived from an EMBL/GenBank/DDBJ whole genome shotgun (WGS) entry which is preliminary data.</text>
</comment>
<sequence>MVVASGNTFAKEMAIRKRIAGIYNKREEDFESLKEYNDYLEEVEDMIVNLVDGIDAPAVVARIVHYQRENADQIINAQARKAEEYASALAASKGQLPQTSIDLSSSSQAGTSGIAQGQYAPAIAGAGIGQPRPMGQPLPLGPGHDHPVGFEYEDEETMKLRAERAARAGGWSVEMSKKRTLEEAFSCIWV</sequence>
<dbReference type="AlphaFoldDB" id="A0ABD3DA02"/>
<protein>
    <recommendedName>
        <fullName evidence="2">MAT1 centre domain-containing protein</fullName>
    </recommendedName>
</protein>
<dbReference type="Pfam" id="PF06391">
    <property type="entry name" value="MAT1"/>
    <property type="match status" value="1"/>
</dbReference>